<organism evidence="8 9">
    <name type="scientific">Paludifilum halophilum</name>
    <dbReference type="NCBI Taxonomy" id="1642702"/>
    <lineage>
        <taxon>Bacteria</taxon>
        <taxon>Bacillati</taxon>
        <taxon>Bacillota</taxon>
        <taxon>Bacilli</taxon>
        <taxon>Bacillales</taxon>
        <taxon>Thermoactinomycetaceae</taxon>
        <taxon>Paludifilum</taxon>
    </lineage>
</organism>
<dbReference type="Gene3D" id="3.40.50.2300">
    <property type="match status" value="1"/>
</dbReference>
<name>A0A235BCC3_9BACL</name>
<evidence type="ECO:0000256" key="1">
    <source>
        <dbReference type="ARBA" id="ARBA00011063"/>
    </source>
</evidence>
<evidence type="ECO:0000256" key="2">
    <source>
        <dbReference type="ARBA" id="ARBA00013064"/>
    </source>
</evidence>
<reference evidence="8 9" key="1">
    <citation type="submission" date="2017-07" db="EMBL/GenBank/DDBJ databases">
        <title>The genome sequence of Paludifilum halophilum highlights mechanisms for microbial adaptation to high salt environemnts.</title>
        <authorList>
            <person name="Belbahri L."/>
        </authorList>
    </citation>
    <scope>NUCLEOTIDE SEQUENCE [LARGE SCALE GENOMIC DNA]</scope>
    <source>
        <strain evidence="8 9">DSM 102817</strain>
    </source>
</reference>
<comment type="caution">
    <text evidence="8">The sequence shown here is derived from an EMBL/GenBank/DDBJ whole genome shotgun (WGS) entry which is preliminary data.</text>
</comment>
<evidence type="ECO:0000313" key="9">
    <source>
        <dbReference type="Proteomes" id="UP000215459"/>
    </source>
</evidence>
<dbReference type="FunFam" id="3.40.50.2300:FF:000113">
    <property type="entry name" value="Low molecular weight protein-tyrosine-phosphatase"/>
    <property type="match status" value="1"/>
</dbReference>
<sequence length="155" mass="17697">MISVLFVCLGNICRSPMAEAVLRYQLREEGLDSSVRVDSAGTGGWHSGEPPHRGTRKLLARRGISDEGIFARQVTPEDLNTFDYVIVMDENNYSDVKQLARKTEQPLYRLVDFIDDSDYEGVPDPYYTGDFDETYRLVEAGCQGIIREIRRRENL</sequence>
<proteinExistence type="inferred from homology"/>
<dbReference type="InterPro" id="IPR036196">
    <property type="entry name" value="Ptyr_pPase_sf"/>
</dbReference>
<dbReference type="AlphaFoldDB" id="A0A235BCC3"/>
<dbReference type="PANTHER" id="PTHR11717">
    <property type="entry name" value="LOW MOLECULAR WEIGHT PROTEIN TYROSINE PHOSPHATASE"/>
    <property type="match status" value="1"/>
</dbReference>
<gene>
    <name evidence="8" type="ORF">CHM34_02845</name>
</gene>
<dbReference type="InterPro" id="IPR017867">
    <property type="entry name" value="Tyr_phospatase_low_mol_wt"/>
</dbReference>
<evidence type="ECO:0000259" key="7">
    <source>
        <dbReference type="SMART" id="SM00226"/>
    </source>
</evidence>
<dbReference type="Pfam" id="PF01451">
    <property type="entry name" value="LMWPc"/>
    <property type="match status" value="1"/>
</dbReference>
<evidence type="ECO:0000256" key="3">
    <source>
        <dbReference type="ARBA" id="ARBA00022801"/>
    </source>
</evidence>
<evidence type="ECO:0000256" key="6">
    <source>
        <dbReference type="PIRSR" id="PIRSR617867-1"/>
    </source>
</evidence>
<comment type="similarity">
    <text evidence="1">Belongs to the low molecular weight phosphotyrosine protein phosphatase family.</text>
</comment>
<dbReference type="CDD" id="cd16343">
    <property type="entry name" value="LMWPTP"/>
    <property type="match status" value="1"/>
</dbReference>
<dbReference type="PRINTS" id="PR00719">
    <property type="entry name" value="LMWPTPASE"/>
</dbReference>
<keyword evidence="3" id="KW-0378">Hydrolase</keyword>
<dbReference type="EC" id="3.1.3.48" evidence="2"/>
<comment type="catalytic activity">
    <reaction evidence="5">
        <text>O-phospho-L-tyrosyl-[protein] + H2O = L-tyrosyl-[protein] + phosphate</text>
        <dbReference type="Rhea" id="RHEA:10684"/>
        <dbReference type="Rhea" id="RHEA-COMP:10136"/>
        <dbReference type="Rhea" id="RHEA-COMP:20101"/>
        <dbReference type="ChEBI" id="CHEBI:15377"/>
        <dbReference type="ChEBI" id="CHEBI:43474"/>
        <dbReference type="ChEBI" id="CHEBI:46858"/>
        <dbReference type="ChEBI" id="CHEBI:61978"/>
        <dbReference type="EC" id="3.1.3.48"/>
    </reaction>
</comment>
<dbReference type="SMART" id="SM00226">
    <property type="entry name" value="LMWPc"/>
    <property type="match status" value="1"/>
</dbReference>
<evidence type="ECO:0000256" key="4">
    <source>
        <dbReference type="ARBA" id="ARBA00022912"/>
    </source>
</evidence>
<feature type="domain" description="Phosphotyrosine protein phosphatase I" evidence="7">
    <location>
        <begin position="2"/>
        <end position="148"/>
    </location>
</feature>
<evidence type="ECO:0000256" key="5">
    <source>
        <dbReference type="ARBA" id="ARBA00051722"/>
    </source>
</evidence>
<evidence type="ECO:0000313" key="8">
    <source>
        <dbReference type="EMBL" id="OYD09928.1"/>
    </source>
</evidence>
<dbReference type="OrthoDB" id="9784339at2"/>
<dbReference type="PANTHER" id="PTHR11717:SF7">
    <property type="entry name" value="LOW MOLECULAR WEIGHT PHOSPHOTYROSINE PROTEIN PHOSPHATASE"/>
    <property type="match status" value="1"/>
</dbReference>
<keyword evidence="9" id="KW-1185">Reference proteome</keyword>
<protein>
    <recommendedName>
        <fullName evidence="2">protein-tyrosine-phosphatase</fullName>
        <ecNumber evidence="2">3.1.3.48</ecNumber>
    </recommendedName>
</protein>
<keyword evidence="4" id="KW-0904">Protein phosphatase</keyword>
<dbReference type="InterPro" id="IPR050438">
    <property type="entry name" value="LMW_PTPase"/>
</dbReference>
<feature type="active site" evidence="6">
    <location>
        <position position="14"/>
    </location>
</feature>
<feature type="active site" description="Proton donor" evidence="6">
    <location>
        <position position="124"/>
    </location>
</feature>
<dbReference type="RefSeq" id="WP_094263030.1">
    <property type="nucleotide sequence ID" value="NZ_NOWF01000001.1"/>
</dbReference>
<dbReference type="GO" id="GO:0004725">
    <property type="term" value="F:protein tyrosine phosphatase activity"/>
    <property type="evidence" value="ECO:0007669"/>
    <property type="project" value="UniProtKB-EC"/>
</dbReference>
<dbReference type="SUPFAM" id="SSF52788">
    <property type="entry name" value="Phosphotyrosine protein phosphatases I"/>
    <property type="match status" value="1"/>
</dbReference>
<dbReference type="EMBL" id="NOWF01000001">
    <property type="protein sequence ID" value="OYD09928.1"/>
    <property type="molecule type" value="Genomic_DNA"/>
</dbReference>
<dbReference type="Proteomes" id="UP000215459">
    <property type="component" value="Unassembled WGS sequence"/>
</dbReference>
<dbReference type="InterPro" id="IPR023485">
    <property type="entry name" value="Ptyr_pPase"/>
</dbReference>
<accession>A0A235BCC3</accession>
<feature type="active site" description="Nucleophile" evidence="6">
    <location>
        <position position="8"/>
    </location>
</feature>